<dbReference type="Pfam" id="PF09476">
    <property type="entry name" value="Pilus_CpaD"/>
    <property type="match status" value="1"/>
</dbReference>
<gene>
    <name evidence="1" type="ORF">AX760_20490</name>
</gene>
<dbReference type="NCBIfam" id="TIGR02522">
    <property type="entry name" value="pilus_cpaD"/>
    <property type="match status" value="1"/>
</dbReference>
<organism evidence="1 2">
    <name type="scientific">Pararhizobium antarcticum</name>
    <dbReference type="NCBI Taxonomy" id="1798805"/>
    <lineage>
        <taxon>Bacteria</taxon>
        <taxon>Pseudomonadati</taxon>
        <taxon>Pseudomonadota</taxon>
        <taxon>Alphaproteobacteria</taxon>
        <taxon>Hyphomicrobiales</taxon>
        <taxon>Rhizobiaceae</taxon>
        <taxon>Rhizobium/Agrobacterium group</taxon>
        <taxon>Pararhizobium</taxon>
    </lineage>
</organism>
<dbReference type="InterPro" id="IPR019027">
    <property type="entry name" value="Pilus_biogenesis_CpaD-related"/>
</dbReference>
<sequence>MALTVSTVALTACGANQDRLSTGALPDDYRTRHPIIIAEAEHTIDIPIASGDVRLPQGMRDVIRGFASDYARSSSGAVQMLLPSGSSNAHAAQAVRREIRGLFVTAGVPATRLFETSYQAGSQGDAAPIRLSYHAITAKTEPCGNWPTDLVNNTSENRNYENFGCASQSNLAAQIANPADLIAPRNMSPIDAARRGQVIKDYRNLDGE</sequence>
<evidence type="ECO:0000313" key="1">
    <source>
        <dbReference type="EMBL" id="OJF94240.1"/>
    </source>
</evidence>
<accession>A0A657LQF9</accession>
<keyword evidence="2" id="KW-1185">Reference proteome</keyword>
<proteinExistence type="predicted"/>
<dbReference type="Proteomes" id="UP000182661">
    <property type="component" value="Unassembled WGS sequence"/>
</dbReference>
<evidence type="ECO:0000313" key="2">
    <source>
        <dbReference type="Proteomes" id="UP000182661"/>
    </source>
</evidence>
<dbReference type="InterPro" id="IPR013361">
    <property type="entry name" value="Pilus_CpaD"/>
</dbReference>
<protein>
    <submittedName>
        <fullName evidence="1">Pilus assembly protein</fullName>
    </submittedName>
</protein>
<name>A0A657LQF9_9HYPH</name>
<dbReference type="EMBL" id="LSRP01000100">
    <property type="protein sequence ID" value="OJF94240.1"/>
    <property type="molecule type" value="Genomic_DNA"/>
</dbReference>
<dbReference type="AlphaFoldDB" id="A0A657LQF9"/>
<reference evidence="1 2" key="1">
    <citation type="submission" date="2016-02" db="EMBL/GenBank/DDBJ databases">
        <title>Genome sequencing of a beta-galactosidase producing bacteria Rhizobium sp. 59.</title>
        <authorList>
            <person name="Wang D."/>
            <person name="Kot W."/>
            <person name="Qin Y."/>
            <person name="Hansen L."/>
            <person name="Naqvi K."/>
            <person name="Rensing C."/>
        </authorList>
    </citation>
    <scope>NUCLEOTIDE SEQUENCE [LARGE SCALE GENOMIC DNA]</scope>
    <source>
        <strain evidence="1 2">59</strain>
    </source>
</reference>
<comment type="caution">
    <text evidence="1">The sequence shown here is derived from an EMBL/GenBank/DDBJ whole genome shotgun (WGS) entry which is preliminary data.</text>
</comment>